<dbReference type="Proteomes" id="UP000029590">
    <property type="component" value="Unassembled WGS sequence"/>
</dbReference>
<gene>
    <name evidence="1" type="ORF">DM48_4</name>
</gene>
<accession>A0AAW3EVW4</accession>
<protein>
    <submittedName>
        <fullName evidence="1">Polyketide synthase</fullName>
    </submittedName>
</protein>
<name>A0AAW3EVW4_BURGA</name>
<organism evidence="1 2">
    <name type="scientific">Burkholderia gladioli</name>
    <name type="common">Pseudomonas marginata</name>
    <name type="synonym">Phytomonas marginata</name>
    <dbReference type="NCBI Taxonomy" id="28095"/>
    <lineage>
        <taxon>Bacteria</taxon>
        <taxon>Pseudomonadati</taxon>
        <taxon>Pseudomonadota</taxon>
        <taxon>Betaproteobacteria</taxon>
        <taxon>Burkholderiales</taxon>
        <taxon>Burkholderiaceae</taxon>
        <taxon>Burkholderia</taxon>
    </lineage>
</organism>
<dbReference type="AlphaFoldDB" id="A0AAW3EVW4"/>
<comment type="caution">
    <text evidence="1">The sequence shown here is derived from an EMBL/GenBank/DDBJ whole genome shotgun (WGS) entry which is preliminary data.</text>
</comment>
<evidence type="ECO:0000313" key="1">
    <source>
        <dbReference type="EMBL" id="KGC12909.1"/>
    </source>
</evidence>
<reference evidence="1 2" key="1">
    <citation type="submission" date="2014-04" db="EMBL/GenBank/DDBJ databases">
        <authorList>
            <person name="Bishop-Lilly K.A."/>
            <person name="Broomall S.M."/>
            <person name="Chain P.S."/>
            <person name="Chertkov O."/>
            <person name="Coyne S.R."/>
            <person name="Daligault H.E."/>
            <person name="Davenport K.W."/>
            <person name="Erkkila T."/>
            <person name="Frey K.G."/>
            <person name="Gibbons H.S."/>
            <person name="Gu W."/>
            <person name="Jaissle J."/>
            <person name="Johnson S.L."/>
            <person name="Koroleva G.I."/>
            <person name="Ladner J.T."/>
            <person name="Lo C.-C."/>
            <person name="Minogue T.D."/>
            <person name="Munk C."/>
            <person name="Palacios G.F."/>
            <person name="Redden C.L."/>
            <person name="Rosenzweig C.N."/>
            <person name="Scholz M.B."/>
            <person name="Teshima H."/>
            <person name="Xu Y."/>
        </authorList>
    </citation>
    <scope>NUCLEOTIDE SEQUENCE [LARGE SCALE GENOMIC DNA]</scope>
    <source>
        <strain evidence="2">gladioli</strain>
    </source>
</reference>
<evidence type="ECO:0000313" key="2">
    <source>
        <dbReference type="Proteomes" id="UP000029590"/>
    </source>
</evidence>
<proteinExistence type="predicted"/>
<sequence length="75" mass="8054">MPAWANARKRLAAQQMLTPPASAASHSPERIARAAISTATSELEQAVSTVTLGPRKSNTNDTRFERIALDVPVEP</sequence>
<dbReference type="EMBL" id="JPGG01000016">
    <property type="protein sequence ID" value="KGC12909.1"/>
    <property type="molecule type" value="Genomic_DNA"/>
</dbReference>